<dbReference type="AlphaFoldDB" id="A0A3M7Q9D4"/>
<reference evidence="1 2" key="1">
    <citation type="journal article" date="2018" name="Sci. Rep.">
        <title>Genomic signatures of local adaptation to the degree of environmental predictability in rotifers.</title>
        <authorList>
            <person name="Franch-Gras L."/>
            <person name="Hahn C."/>
            <person name="Garcia-Roger E.M."/>
            <person name="Carmona M.J."/>
            <person name="Serra M."/>
            <person name="Gomez A."/>
        </authorList>
    </citation>
    <scope>NUCLEOTIDE SEQUENCE [LARGE SCALE GENOMIC DNA]</scope>
    <source>
        <strain evidence="1">HYR1</strain>
    </source>
</reference>
<accession>A0A3M7Q9D4</accession>
<organism evidence="1 2">
    <name type="scientific">Brachionus plicatilis</name>
    <name type="common">Marine rotifer</name>
    <name type="synonym">Brachionus muelleri</name>
    <dbReference type="NCBI Taxonomy" id="10195"/>
    <lineage>
        <taxon>Eukaryota</taxon>
        <taxon>Metazoa</taxon>
        <taxon>Spiralia</taxon>
        <taxon>Gnathifera</taxon>
        <taxon>Rotifera</taxon>
        <taxon>Eurotatoria</taxon>
        <taxon>Monogononta</taxon>
        <taxon>Pseudotrocha</taxon>
        <taxon>Ploima</taxon>
        <taxon>Brachionidae</taxon>
        <taxon>Brachionus</taxon>
    </lineage>
</organism>
<keyword evidence="2" id="KW-1185">Reference proteome</keyword>
<proteinExistence type="predicted"/>
<dbReference type="Proteomes" id="UP000276133">
    <property type="component" value="Unassembled WGS sequence"/>
</dbReference>
<name>A0A3M7Q9D4_BRAPC</name>
<dbReference type="EMBL" id="REGN01006948">
    <property type="protein sequence ID" value="RNA07764.1"/>
    <property type="molecule type" value="Genomic_DNA"/>
</dbReference>
<sequence length="76" mass="8756">MVIQSEPNKLLVLHSENSISKKETQDVLLTKIVFEVGRVQNFLRSVDDMTDSCFFDTVRTRASTVQKLQIICERLL</sequence>
<evidence type="ECO:0000313" key="1">
    <source>
        <dbReference type="EMBL" id="RNA07764.1"/>
    </source>
</evidence>
<protein>
    <submittedName>
        <fullName evidence="1">Uncharacterized protein</fullName>
    </submittedName>
</protein>
<comment type="caution">
    <text evidence="1">The sequence shown here is derived from an EMBL/GenBank/DDBJ whole genome shotgun (WGS) entry which is preliminary data.</text>
</comment>
<gene>
    <name evidence="1" type="ORF">BpHYR1_032165</name>
</gene>
<evidence type="ECO:0000313" key="2">
    <source>
        <dbReference type="Proteomes" id="UP000276133"/>
    </source>
</evidence>